<feature type="transmembrane region" description="Helical" evidence="11">
    <location>
        <begin position="560"/>
        <end position="582"/>
    </location>
</feature>
<keyword evidence="5 11" id="KW-0337">GPI-anchor biosynthesis</keyword>
<comment type="subcellular location">
    <subcellularLocation>
        <location evidence="11">Endoplasmic reticulum membrane</location>
        <topology evidence="11">Single-pass membrane protein</topology>
    </subcellularLocation>
    <subcellularLocation>
        <location evidence="1">Endoplasmic reticulum membrane</location>
        <topology evidence="1">Single-pass type III membrane protein</topology>
    </subcellularLocation>
</comment>
<dbReference type="UniPathway" id="UPA00196"/>
<dbReference type="AlphaFoldDB" id="B0Y3J0"/>
<evidence type="ECO:0000256" key="4">
    <source>
        <dbReference type="ARBA" id="ARBA00020410"/>
    </source>
</evidence>
<evidence type="ECO:0000256" key="10">
    <source>
        <dbReference type="ARBA" id="ARBA00023180"/>
    </source>
</evidence>
<comment type="function">
    <text evidence="11">Required for proper folding and/or the stability of a subset of proteins in the endoplasmic reticulum. Component of glycosylphosphatidylinositol-mannosyltransferase 1 which transfers the first of the 4 mannoses in the GPI-anchor precursors during GPI-anchor biosynthesis. Probably acts by stabilizing the mannosyltransferase GPI14.</text>
</comment>
<dbReference type="OrthoDB" id="5546453at2759"/>
<gene>
    <name evidence="12" type="ORF">AFUB_054370</name>
</gene>
<evidence type="ECO:0000313" key="12">
    <source>
        <dbReference type="EMBL" id="EDP51431.1"/>
    </source>
</evidence>
<evidence type="ECO:0000256" key="5">
    <source>
        <dbReference type="ARBA" id="ARBA00022502"/>
    </source>
</evidence>
<evidence type="ECO:0000256" key="6">
    <source>
        <dbReference type="ARBA" id="ARBA00022692"/>
    </source>
</evidence>
<evidence type="ECO:0000256" key="1">
    <source>
        <dbReference type="ARBA" id="ARBA00004643"/>
    </source>
</evidence>
<keyword evidence="13" id="KW-1185">Reference proteome</keyword>
<keyword evidence="9 11" id="KW-0472">Membrane</keyword>
<evidence type="ECO:0000256" key="8">
    <source>
        <dbReference type="ARBA" id="ARBA00022989"/>
    </source>
</evidence>
<keyword evidence="6 11" id="KW-0812">Transmembrane</keyword>
<evidence type="ECO:0000256" key="7">
    <source>
        <dbReference type="ARBA" id="ARBA00022824"/>
    </source>
</evidence>
<protein>
    <recommendedName>
        <fullName evidence="4 11">Protein PBN1</fullName>
    </recommendedName>
</protein>
<comment type="similarity">
    <text evidence="3 11">Belongs to the PIGX family.</text>
</comment>
<dbReference type="GO" id="GO:1990529">
    <property type="term" value="C:glycosylphosphatidylinositol-mannosyltransferase I complex"/>
    <property type="evidence" value="ECO:0007669"/>
    <property type="project" value="TreeGrafter"/>
</dbReference>
<dbReference type="PANTHER" id="PTHR28533:SF1">
    <property type="entry name" value="PROTEIN PBN1"/>
    <property type="match status" value="1"/>
</dbReference>
<dbReference type="HOGENOM" id="CLU_030047_0_0_1"/>
<keyword evidence="10" id="KW-0325">Glycoprotein</keyword>
<dbReference type="Pfam" id="PF08320">
    <property type="entry name" value="PIG-X"/>
    <property type="match status" value="1"/>
</dbReference>
<reference evidence="12 13" key="1">
    <citation type="journal article" date="2008" name="PLoS Genet.">
        <title>Genomic islands in the pathogenic filamentous fungus Aspergillus fumigatus.</title>
        <authorList>
            <person name="Fedorova N.D."/>
            <person name="Khaldi N."/>
            <person name="Joardar V.S."/>
            <person name="Maiti R."/>
            <person name="Amedeo P."/>
            <person name="Anderson M.J."/>
            <person name="Crabtree J."/>
            <person name="Silva J.C."/>
            <person name="Badger J.H."/>
            <person name="Albarraq A."/>
            <person name="Angiuoli S."/>
            <person name="Bussey H."/>
            <person name="Bowyer P."/>
            <person name="Cotty P.J."/>
            <person name="Dyer P.S."/>
            <person name="Egan A."/>
            <person name="Galens K."/>
            <person name="Fraser-Liggett C.M."/>
            <person name="Haas B.J."/>
            <person name="Inman J.M."/>
            <person name="Kent R."/>
            <person name="Lemieux S."/>
            <person name="Malavazi I."/>
            <person name="Orvis J."/>
            <person name="Roemer T."/>
            <person name="Ronning C.M."/>
            <person name="Sundaram J.P."/>
            <person name="Sutton G."/>
            <person name="Turner G."/>
            <person name="Venter J.C."/>
            <person name="White O.R."/>
            <person name="Whitty B.R."/>
            <person name="Youngman P."/>
            <person name="Wolfe K.H."/>
            <person name="Goldman G.H."/>
            <person name="Wortman J.R."/>
            <person name="Jiang B."/>
            <person name="Denning D.W."/>
            <person name="Nierman W.C."/>
        </authorList>
    </citation>
    <scope>NUCLEOTIDE SEQUENCE [LARGE SCALE GENOMIC DNA]</scope>
    <source>
        <strain evidence="13">CBS 144.89 / FGSC A1163 / CEA10</strain>
    </source>
</reference>
<dbReference type="PANTHER" id="PTHR28533">
    <property type="entry name" value="PROTEIN PBN1"/>
    <property type="match status" value="1"/>
</dbReference>
<evidence type="ECO:0000313" key="13">
    <source>
        <dbReference type="Proteomes" id="UP000001699"/>
    </source>
</evidence>
<dbReference type="InterPro" id="IPR042322">
    <property type="entry name" value="Pbn1"/>
</dbReference>
<accession>B0Y3J0</accession>
<dbReference type="PhylomeDB" id="B0Y3J0"/>
<evidence type="ECO:0000256" key="2">
    <source>
        <dbReference type="ARBA" id="ARBA00004687"/>
    </source>
</evidence>
<dbReference type="GO" id="GO:0006506">
    <property type="term" value="P:GPI anchor biosynthetic process"/>
    <property type="evidence" value="ECO:0007669"/>
    <property type="project" value="UniProtKB-UniPathway"/>
</dbReference>
<proteinExistence type="inferred from homology"/>
<evidence type="ECO:0000256" key="9">
    <source>
        <dbReference type="ARBA" id="ARBA00023136"/>
    </source>
</evidence>
<dbReference type="GO" id="GO:0005789">
    <property type="term" value="C:endoplasmic reticulum membrane"/>
    <property type="evidence" value="ECO:0007669"/>
    <property type="project" value="UniProtKB-SubCell"/>
</dbReference>
<dbReference type="GO" id="GO:0000030">
    <property type="term" value="F:mannosyltransferase activity"/>
    <property type="evidence" value="ECO:0007669"/>
    <property type="project" value="TreeGrafter"/>
</dbReference>
<sequence length="600" mass="67353">MDGHRRDQESRPSCAMHAIKEMCSYLREPTYAKAHTNIFTERQYLQEGICRQGECVMGLGEKNVIRYQQPWSSYLIGLANTLTGVVICGERGQQLILPLTHPPCHLQDLIKMRRRITFVQRPESPFHVDQAVLTSDALSITHLDAAREERATFGFDELPAEIWQVLKSSHELHIRWATERPYEIGAPFSSRISPGLHVYYTPGTARETGVGLCSLLKTVFDESLECQSLRYYSRLPSPQNLVAFIQHKFCDRSDEKCVHHAESILSADSVDVNYDSISHALTVSGYWSTSPGQGWTEQIRKHAADTHQVEVGLLGVESATEPEELKMEPTLFSFPSRHHPLPADATYTVSFPAPTGLHPTLTISMPRASLRRPPAPPDATCALHTYLTLPSWIFGDKYQLSTTDRLFLSSHNLAALRAVAGETDLEAPDWVVSRWGSNWLLELATPLRPDTSPEEWNASIPLHLRYLTPSESGYRSAAVPWPIVFWACTAEDGTKMGVNPFDRVNLGWEGLFGARTMFYQLHPAPAEGKDRLVEELDVPVLRLREDAGFFQSKTIELGTVVVVGLGLLWVLWKLGLVLWIAGTGPSTRAQKRTDKHRKAE</sequence>
<organism evidence="12 13">
    <name type="scientific">Aspergillus fumigatus (strain CBS 144.89 / FGSC A1163 / CEA10)</name>
    <name type="common">Neosartorya fumigata</name>
    <dbReference type="NCBI Taxonomy" id="451804"/>
    <lineage>
        <taxon>Eukaryota</taxon>
        <taxon>Fungi</taxon>
        <taxon>Dikarya</taxon>
        <taxon>Ascomycota</taxon>
        <taxon>Pezizomycotina</taxon>
        <taxon>Eurotiomycetes</taxon>
        <taxon>Eurotiomycetidae</taxon>
        <taxon>Eurotiales</taxon>
        <taxon>Aspergillaceae</taxon>
        <taxon>Aspergillus</taxon>
        <taxon>Aspergillus subgen. Fumigati</taxon>
    </lineage>
</organism>
<comment type="pathway">
    <text evidence="2 11">Glycolipid biosynthesis; glycosylphosphatidylinositol-anchor biosynthesis.</text>
</comment>
<keyword evidence="8 11" id="KW-1133">Transmembrane helix</keyword>
<name>B0Y3J0_ASPFC</name>
<dbReference type="Proteomes" id="UP000001699">
    <property type="component" value="Unassembled WGS sequence"/>
</dbReference>
<dbReference type="EMBL" id="DS499597">
    <property type="protein sequence ID" value="EDP51431.1"/>
    <property type="molecule type" value="Genomic_DNA"/>
</dbReference>
<evidence type="ECO:0000256" key="3">
    <source>
        <dbReference type="ARBA" id="ARBA00010345"/>
    </source>
</evidence>
<evidence type="ECO:0000256" key="11">
    <source>
        <dbReference type="RuleBase" id="RU366056"/>
    </source>
</evidence>
<dbReference type="SMART" id="SM00780">
    <property type="entry name" value="PIG-X"/>
    <property type="match status" value="1"/>
</dbReference>
<dbReference type="InterPro" id="IPR013233">
    <property type="entry name" value="PIG-X/PBN1"/>
</dbReference>
<keyword evidence="7 11" id="KW-0256">Endoplasmic reticulum</keyword>